<feature type="transmembrane region" description="Helical" evidence="7">
    <location>
        <begin position="222"/>
        <end position="241"/>
    </location>
</feature>
<evidence type="ECO:0000256" key="4">
    <source>
        <dbReference type="ARBA" id="ARBA00022989"/>
    </source>
</evidence>
<dbReference type="EMBL" id="BMMQ01000007">
    <property type="protein sequence ID" value="GGO65404.1"/>
    <property type="molecule type" value="Genomic_DNA"/>
</dbReference>
<evidence type="ECO:0000256" key="7">
    <source>
        <dbReference type="SAM" id="Phobius"/>
    </source>
</evidence>
<sequence>MSWLLSPFTAEFMLRALASGVLIAGICAVVGTWVVVRGMAFLGEAISHGMLPGVAVATLIGAPVVLGAAASAVVMSGAIGILQRRGRLSYDTSIGLLFVGMLSLGVIIVSHSSSFATDATAMLFGDVLAVSRGDIAMLAVALLITVAVAAWLHRSFVAAAFDERLAQTLGLRPRLAHVALTGLVTLAVVASYQAVGTLLVVGMLIAPAVAAGRWTRSIPSTMLLAAAFGTAAVVTGLLVSWHAGTAAGPSIAGSAVLLAAASAASASAARRIAGWHACPEPLTRLLRLENAPHTAVTESRS</sequence>
<comment type="similarity">
    <text evidence="2 6">Belongs to the ABC-3 integral membrane protein family.</text>
</comment>
<keyword evidence="3 6" id="KW-0812">Transmembrane</keyword>
<keyword evidence="5 7" id="KW-0472">Membrane</keyword>
<keyword evidence="6" id="KW-0813">Transport</keyword>
<evidence type="ECO:0000256" key="1">
    <source>
        <dbReference type="ARBA" id="ARBA00004141"/>
    </source>
</evidence>
<accession>A0ABQ2N395</accession>
<dbReference type="Gene3D" id="1.10.3470.10">
    <property type="entry name" value="ABC transporter involved in vitamin B12 uptake, BtuC"/>
    <property type="match status" value="1"/>
</dbReference>
<dbReference type="NCBIfam" id="NF040871">
    <property type="entry name" value="AztB"/>
    <property type="match status" value="1"/>
</dbReference>
<feature type="transmembrane region" description="Helical" evidence="7">
    <location>
        <begin position="56"/>
        <end position="82"/>
    </location>
</feature>
<dbReference type="RefSeq" id="WP_188701956.1">
    <property type="nucleotide sequence ID" value="NZ_BMMQ01000007.1"/>
</dbReference>
<feature type="transmembrane region" description="Helical" evidence="7">
    <location>
        <begin position="12"/>
        <end position="36"/>
    </location>
</feature>
<reference evidence="9" key="1">
    <citation type="journal article" date="2019" name="Int. J. Syst. Evol. Microbiol.">
        <title>The Global Catalogue of Microorganisms (GCM) 10K type strain sequencing project: providing services to taxonomists for standard genome sequencing and annotation.</title>
        <authorList>
            <consortium name="The Broad Institute Genomics Platform"/>
            <consortium name="The Broad Institute Genome Sequencing Center for Infectious Disease"/>
            <person name="Wu L."/>
            <person name="Ma J."/>
        </authorList>
    </citation>
    <scope>NUCLEOTIDE SEQUENCE [LARGE SCALE GENOMIC DNA]</scope>
    <source>
        <strain evidence="9">CGMCC 4.7181</strain>
    </source>
</reference>
<keyword evidence="4 7" id="KW-1133">Transmembrane helix</keyword>
<evidence type="ECO:0000256" key="3">
    <source>
        <dbReference type="ARBA" id="ARBA00022692"/>
    </source>
</evidence>
<dbReference type="InterPro" id="IPR001626">
    <property type="entry name" value="ABC_TroCD"/>
</dbReference>
<dbReference type="Proteomes" id="UP000638043">
    <property type="component" value="Unassembled WGS sequence"/>
</dbReference>
<dbReference type="CDD" id="cd06550">
    <property type="entry name" value="TM_ABC_iron-siderophores_like"/>
    <property type="match status" value="1"/>
</dbReference>
<dbReference type="PANTHER" id="PTHR30477:SF13">
    <property type="entry name" value="IRON TRANSPORT SYSTEM MEMBRANE PROTEIN HI_0360-RELATED"/>
    <property type="match status" value="1"/>
</dbReference>
<comment type="subcellular location">
    <subcellularLocation>
        <location evidence="6">Cell membrane</location>
        <topology evidence="6">Multi-pass membrane protein</topology>
    </subcellularLocation>
    <subcellularLocation>
        <location evidence="1">Membrane</location>
        <topology evidence="1">Multi-pass membrane protein</topology>
    </subcellularLocation>
</comment>
<evidence type="ECO:0000256" key="2">
    <source>
        <dbReference type="ARBA" id="ARBA00008034"/>
    </source>
</evidence>
<feature type="transmembrane region" description="Helical" evidence="7">
    <location>
        <begin position="174"/>
        <end position="192"/>
    </location>
</feature>
<organism evidence="8 9">
    <name type="scientific">Microbacterium nanhaiense</name>
    <dbReference type="NCBI Taxonomy" id="1301026"/>
    <lineage>
        <taxon>Bacteria</taxon>
        <taxon>Bacillati</taxon>
        <taxon>Actinomycetota</taxon>
        <taxon>Actinomycetes</taxon>
        <taxon>Micrococcales</taxon>
        <taxon>Microbacteriaceae</taxon>
        <taxon>Microbacterium</taxon>
    </lineage>
</organism>
<evidence type="ECO:0000256" key="5">
    <source>
        <dbReference type="ARBA" id="ARBA00023136"/>
    </source>
</evidence>
<keyword evidence="9" id="KW-1185">Reference proteome</keyword>
<protein>
    <submittedName>
        <fullName evidence="8">ABC transporter permease</fullName>
    </submittedName>
</protein>
<evidence type="ECO:0000313" key="9">
    <source>
        <dbReference type="Proteomes" id="UP000638043"/>
    </source>
</evidence>
<comment type="caution">
    <text evidence="8">The sequence shown here is derived from an EMBL/GenBank/DDBJ whole genome shotgun (WGS) entry which is preliminary data.</text>
</comment>
<feature type="transmembrane region" description="Helical" evidence="7">
    <location>
        <begin position="135"/>
        <end position="153"/>
    </location>
</feature>
<feature type="transmembrane region" description="Helical" evidence="7">
    <location>
        <begin position="94"/>
        <end position="115"/>
    </location>
</feature>
<dbReference type="Pfam" id="PF00950">
    <property type="entry name" value="ABC-3"/>
    <property type="match status" value="1"/>
</dbReference>
<evidence type="ECO:0000256" key="6">
    <source>
        <dbReference type="RuleBase" id="RU003943"/>
    </source>
</evidence>
<proteinExistence type="inferred from homology"/>
<name>A0ABQ2N395_9MICO</name>
<dbReference type="PANTHER" id="PTHR30477">
    <property type="entry name" value="ABC-TRANSPORTER METAL-BINDING PROTEIN"/>
    <property type="match status" value="1"/>
</dbReference>
<dbReference type="SUPFAM" id="SSF81345">
    <property type="entry name" value="ABC transporter involved in vitamin B12 uptake, BtuC"/>
    <property type="match status" value="1"/>
</dbReference>
<evidence type="ECO:0000313" key="8">
    <source>
        <dbReference type="EMBL" id="GGO65404.1"/>
    </source>
</evidence>
<dbReference type="InterPro" id="IPR037294">
    <property type="entry name" value="ABC_BtuC-like"/>
</dbReference>
<gene>
    <name evidence="8" type="ORF">GCM10010910_22480</name>
</gene>